<keyword evidence="6 13" id="KW-0812">Transmembrane</keyword>
<dbReference type="OrthoDB" id="1247465at2"/>
<dbReference type="RefSeq" id="WP_107988017.1">
    <property type="nucleotide sequence ID" value="NZ_QAYG01000001.1"/>
</dbReference>
<evidence type="ECO:0000256" key="12">
    <source>
        <dbReference type="ARBA" id="ARBA00037975"/>
    </source>
</evidence>
<dbReference type="InterPro" id="IPR016174">
    <property type="entry name" value="Di-haem_cyt_TM"/>
</dbReference>
<comment type="similarity">
    <text evidence="12">Belongs to the cytochrome b561 family.</text>
</comment>
<protein>
    <submittedName>
        <fullName evidence="15">Cytochrome b561</fullName>
    </submittedName>
</protein>
<dbReference type="GO" id="GO:0005886">
    <property type="term" value="C:plasma membrane"/>
    <property type="evidence" value="ECO:0007669"/>
    <property type="project" value="UniProtKB-SubCell"/>
</dbReference>
<evidence type="ECO:0000313" key="16">
    <source>
        <dbReference type="Proteomes" id="UP000244081"/>
    </source>
</evidence>
<sequence length="179" mass="19842">MLEDDVAYGAAARTFHWITAALVLTMVPAGFVMLSAPSGAIQNFLFDYHRSCGVVLFVLTVARLAWRWKSPPAAIIEDIPLIQRIVARVVHFLLYALLLVQPIVGWIGTSAFGAKITVFWLFVLPPIVDKDKAVADTFLELHETLGLTMTALVAMHIAGALYHHFIRRDRTLMRMVAGA</sequence>
<evidence type="ECO:0000259" key="14">
    <source>
        <dbReference type="Pfam" id="PF01292"/>
    </source>
</evidence>
<dbReference type="Gene3D" id="1.20.950.20">
    <property type="entry name" value="Transmembrane di-heme cytochromes, Chain C"/>
    <property type="match status" value="1"/>
</dbReference>
<dbReference type="PANTHER" id="PTHR30529:SF1">
    <property type="entry name" value="CYTOCHROME B561 HOMOLOG 2"/>
    <property type="match status" value="1"/>
</dbReference>
<evidence type="ECO:0000256" key="13">
    <source>
        <dbReference type="SAM" id="Phobius"/>
    </source>
</evidence>
<feature type="transmembrane region" description="Helical" evidence="13">
    <location>
        <begin position="81"/>
        <end position="98"/>
    </location>
</feature>
<evidence type="ECO:0000256" key="11">
    <source>
        <dbReference type="ARBA" id="ARBA00023136"/>
    </source>
</evidence>
<comment type="cofactor">
    <cofactor evidence="1">
        <name>heme b</name>
        <dbReference type="ChEBI" id="CHEBI:60344"/>
    </cofactor>
</comment>
<keyword evidence="3" id="KW-0813">Transport</keyword>
<keyword evidence="4" id="KW-1003">Cell membrane</keyword>
<evidence type="ECO:0000256" key="3">
    <source>
        <dbReference type="ARBA" id="ARBA00022448"/>
    </source>
</evidence>
<name>A0A2T5VFE7_9HYPH</name>
<proteinExistence type="inferred from homology"/>
<dbReference type="PANTHER" id="PTHR30529">
    <property type="entry name" value="CYTOCHROME B561"/>
    <property type="match status" value="1"/>
</dbReference>
<evidence type="ECO:0000313" key="15">
    <source>
        <dbReference type="EMBL" id="PTW62446.1"/>
    </source>
</evidence>
<comment type="caution">
    <text evidence="15">The sequence shown here is derived from an EMBL/GenBank/DDBJ whole genome shotgun (WGS) entry which is preliminary data.</text>
</comment>
<dbReference type="Proteomes" id="UP000244081">
    <property type="component" value="Unassembled WGS sequence"/>
</dbReference>
<reference evidence="15 16" key="1">
    <citation type="submission" date="2018-04" db="EMBL/GenBank/DDBJ databases">
        <title>Genomic Encyclopedia of Archaeal and Bacterial Type Strains, Phase II (KMG-II): from individual species to whole genera.</title>
        <authorList>
            <person name="Goeker M."/>
        </authorList>
    </citation>
    <scope>NUCLEOTIDE SEQUENCE [LARGE SCALE GENOMIC DNA]</scope>
    <source>
        <strain evidence="15 16">DSM 23382</strain>
    </source>
</reference>
<dbReference type="SUPFAM" id="SSF81342">
    <property type="entry name" value="Transmembrane di-heme cytochromes"/>
    <property type="match status" value="1"/>
</dbReference>
<keyword evidence="9 13" id="KW-1133">Transmembrane helix</keyword>
<dbReference type="GO" id="GO:0046872">
    <property type="term" value="F:metal ion binding"/>
    <property type="evidence" value="ECO:0007669"/>
    <property type="project" value="UniProtKB-KW"/>
</dbReference>
<evidence type="ECO:0000256" key="10">
    <source>
        <dbReference type="ARBA" id="ARBA00023004"/>
    </source>
</evidence>
<evidence type="ECO:0000256" key="1">
    <source>
        <dbReference type="ARBA" id="ARBA00001970"/>
    </source>
</evidence>
<keyword evidence="8" id="KW-0249">Electron transport</keyword>
<evidence type="ECO:0000256" key="6">
    <source>
        <dbReference type="ARBA" id="ARBA00022692"/>
    </source>
</evidence>
<dbReference type="Pfam" id="PF01292">
    <property type="entry name" value="Ni_hydr_CYTB"/>
    <property type="match status" value="1"/>
</dbReference>
<dbReference type="GO" id="GO:0020037">
    <property type="term" value="F:heme binding"/>
    <property type="evidence" value="ECO:0007669"/>
    <property type="project" value="TreeGrafter"/>
</dbReference>
<comment type="subcellular location">
    <subcellularLocation>
        <location evidence="2">Cell membrane</location>
        <topology evidence="2">Multi-pass membrane protein</topology>
    </subcellularLocation>
</comment>
<dbReference type="GO" id="GO:0022904">
    <property type="term" value="P:respiratory electron transport chain"/>
    <property type="evidence" value="ECO:0007669"/>
    <property type="project" value="InterPro"/>
</dbReference>
<evidence type="ECO:0000256" key="5">
    <source>
        <dbReference type="ARBA" id="ARBA00022617"/>
    </source>
</evidence>
<keyword evidence="11 13" id="KW-0472">Membrane</keyword>
<dbReference type="GO" id="GO:0009055">
    <property type="term" value="F:electron transfer activity"/>
    <property type="evidence" value="ECO:0007669"/>
    <property type="project" value="InterPro"/>
</dbReference>
<evidence type="ECO:0000256" key="4">
    <source>
        <dbReference type="ARBA" id="ARBA00022475"/>
    </source>
</evidence>
<evidence type="ECO:0000256" key="9">
    <source>
        <dbReference type="ARBA" id="ARBA00022989"/>
    </source>
</evidence>
<keyword evidence="10" id="KW-0408">Iron</keyword>
<feature type="transmembrane region" description="Helical" evidence="13">
    <location>
        <begin position="15"/>
        <end position="36"/>
    </location>
</feature>
<evidence type="ECO:0000256" key="2">
    <source>
        <dbReference type="ARBA" id="ARBA00004651"/>
    </source>
</evidence>
<evidence type="ECO:0000256" key="8">
    <source>
        <dbReference type="ARBA" id="ARBA00022982"/>
    </source>
</evidence>
<feature type="transmembrane region" description="Helical" evidence="13">
    <location>
        <begin position="103"/>
        <end position="124"/>
    </location>
</feature>
<accession>A0A2T5VFE7</accession>
<feature type="transmembrane region" description="Helical" evidence="13">
    <location>
        <begin position="144"/>
        <end position="165"/>
    </location>
</feature>
<dbReference type="InterPro" id="IPR052168">
    <property type="entry name" value="Cytochrome_b561_oxidase"/>
</dbReference>
<dbReference type="InterPro" id="IPR011577">
    <property type="entry name" value="Cyt_b561_bac/Ni-Hgenase"/>
</dbReference>
<keyword evidence="5" id="KW-0349">Heme</keyword>
<feature type="domain" description="Cytochrome b561 bacterial/Ni-hydrogenase" evidence="14">
    <location>
        <begin position="8"/>
        <end position="178"/>
    </location>
</feature>
<evidence type="ECO:0000256" key="7">
    <source>
        <dbReference type="ARBA" id="ARBA00022723"/>
    </source>
</evidence>
<keyword evidence="7" id="KW-0479">Metal-binding</keyword>
<dbReference type="AlphaFoldDB" id="A0A2T5VFE7"/>
<feature type="transmembrane region" description="Helical" evidence="13">
    <location>
        <begin position="48"/>
        <end position="66"/>
    </location>
</feature>
<organism evidence="15 16">
    <name type="scientific">Breoghania corrubedonensis</name>
    <dbReference type="NCBI Taxonomy" id="665038"/>
    <lineage>
        <taxon>Bacteria</taxon>
        <taxon>Pseudomonadati</taxon>
        <taxon>Pseudomonadota</taxon>
        <taxon>Alphaproteobacteria</taxon>
        <taxon>Hyphomicrobiales</taxon>
        <taxon>Stappiaceae</taxon>
        <taxon>Breoghania</taxon>
    </lineage>
</organism>
<gene>
    <name evidence="15" type="ORF">C8N35_101489</name>
</gene>
<keyword evidence="16" id="KW-1185">Reference proteome</keyword>
<dbReference type="EMBL" id="QAYG01000001">
    <property type="protein sequence ID" value="PTW62446.1"/>
    <property type="molecule type" value="Genomic_DNA"/>
</dbReference>